<feature type="compositionally biased region" description="Polar residues" evidence="1">
    <location>
        <begin position="12"/>
        <end position="26"/>
    </location>
</feature>
<sequence length="115" mass="12843">MIQALQPHRPQVVQNPRPISNPLSATQRRHTGNITPPPTSHDHKPKSQIEAMPPALTLRTAFQPFDPAKCHPVFFTPALRKPPFPMIGFNNGLVNPVAFGYIAENYVKREGFAKL</sequence>
<dbReference type="RefSeq" id="XP_016211845.1">
    <property type="nucleotide sequence ID" value="XM_016360506.1"/>
</dbReference>
<dbReference type="GeneID" id="27314784"/>
<feature type="region of interest" description="Disordered" evidence="1">
    <location>
        <begin position="1"/>
        <end position="48"/>
    </location>
</feature>
<evidence type="ECO:0000313" key="2">
    <source>
        <dbReference type="EMBL" id="KIW01976.1"/>
    </source>
</evidence>
<protein>
    <submittedName>
        <fullName evidence="2">Uncharacterized protein</fullName>
    </submittedName>
</protein>
<dbReference type="AlphaFoldDB" id="A0A0D1XI71"/>
<accession>A0A0D1XI71</accession>
<dbReference type="OrthoDB" id="3535086at2759"/>
<organism evidence="2 3">
    <name type="scientific">Verruconis gallopava</name>
    <dbReference type="NCBI Taxonomy" id="253628"/>
    <lineage>
        <taxon>Eukaryota</taxon>
        <taxon>Fungi</taxon>
        <taxon>Dikarya</taxon>
        <taxon>Ascomycota</taxon>
        <taxon>Pezizomycotina</taxon>
        <taxon>Dothideomycetes</taxon>
        <taxon>Pleosporomycetidae</taxon>
        <taxon>Venturiales</taxon>
        <taxon>Sympoventuriaceae</taxon>
        <taxon>Verruconis</taxon>
    </lineage>
</organism>
<evidence type="ECO:0000313" key="3">
    <source>
        <dbReference type="Proteomes" id="UP000053259"/>
    </source>
</evidence>
<gene>
    <name evidence="2" type="ORF">PV09_06811</name>
</gene>
<dbReference type="VEuPathDB" id="FungiDB:PV09_06811"/>
<dbReference type="STRING" id="253628.A0A0D1XI71"/>
<evidence type="ECO:0000256" key="1">
    <source>
        <dbReference type="SAM" id="MobiDB-lite"/>
    </source>
</evidence>
<dbReference type="EMBL" id="KN847552">
    <property type="protein sequence ID" value="KIW01976.1"/>
    <property type="molecule type" value="Genomic_DNA"/>
</dbReference>
<dbReference type="InParanoid" id="A0A0D1XI71"/>
<dbReference type="HOGENOM" id="CLU_160179_0_0_1"/>
<keyword evidence="3" id="KW-1185">Reference proteome</keyword>
<dbReference type="Proteomes" id="UP000053259">
    <property type="component" value="Unassembled WGS sequence"/>
</dbReference>
<name>A0A0D1XI71_9PEZI</name>
<reference evidence="2 3" key="1">
    <citation type="submission" date="2015-01" db="EMBL/GenBank/DDBJ databases">
        <title>The Genome Sequence of Ochroconis gallopava CBS43764.</title>
        <authorList>
            <consortium name="The Broad Institute Genomics Platform"/>
            <person name="Cuomo C."/>
            <person name="de Hoog S."/>
            <person name="Gorbushina A."/>
            <person name="Stielow B."/>
            <person name="Teixiera M."/>
            <person name="Abouelleil A."/>
            <person name="Chapman S.B."/>
            <person name="Priest M."/>
            <person name="Young S.K."/>
            <person name="Wortman J."/>
            <person name="Nusbaum C."/>
            <person name="Birren B."/>
        </authorList>
    </citation>
    <scope>NUCLEOTIDE SEQUENCE [LARGE SCALE GENOMIC DNA]</scope>
    <source>
        <strain evidence="2 3">CBS 43764</strain>
    </source>
</reference>
<proteinExistence type="predicted"/>